<dbReference type="SMART" id="SM00326">
    <property type="entry name" value="SH3"/>
    <property type="match status" value="1"/>
</dbReference>
<dbReference type="GO" id="GO:0019901">
    <property type="term" value="F:protein kinase binding"/>
    <property type="evidence" value="ECO:0007669"/>
    <property type="project" value="TreeGrafter"/>
</dbReference>
<evidence type="ECO:0000256" key="5">
    <source>
        <dbReference type="ARBA" id="ARBA00022737"/>
    </source>
</evidence>
<dbReference type="FunFam" id="2.30.42.10:FF:000002">
    <property type="entry name" value="Disks large homolog 4 isoform 2"/>
    <property type="match status" value="1"/>
</dbReference>
<dbReference type="GO" id="GO:0007268">
    <property type="term" value="P:chemical synaptic transmission"/>
    <property type="evidence" value="ECO:0007669"/>
    <property type="project" value="InterPro"/>
</dbReference>
<dbReference type="SUPFAM" id="SSF50044">
    <property type="entry name" value="SH3-domain"/>
    <property type="match status" value="1"/>
</dbReference>
<feature type="domain" description="PDZ" evidence="10">
    <location>
        <begin position="193"/>
        <end position="283"/>
    </location>
</feature>
<dbReference type="Pfam" id="PF00595">
    <property type="entry name" value="PDZ"/>
    <property type="match status" value="2"/>
</dbReference>
<evidence type="ECO:0000256" key="6">
    <source>
        <dbReference type="ARBA" id="ARBA00023136"/>
    </source>
</evidence>
<evidence type="ECO:0000259" key="9">
    <source>
        <dbReference type="PROSITE" id="PS50052"/>
    </source>
</evidence>
<dbReference type="FunFam" id="2.30.42.10:FF:000001">
    <property type="entry name" value="Disks large homolog 1 isoform 2"/>
    <property type="match status" value="1"/>
</dbReference>
<sequence length="904" mass="101342">IPYPPADTARALGLLEDYCAKLTKPEEQQLKTAIQRVMGVFKSSLFQALLDIQEFYEVTLLNTQKSCKQKLEEVNHMADKWEQTGTGSLTAVLQHACPTEQYRYQDEDSPPEHGFPRLTNEVRAPELVHVSEKNLSEIENVHGYVSHSHISPLKVSKCPVLHPQPSEHLLLFLILFPTLSLFQASPAPIIVNTDTLESVPYGNSGLGFSIAGGTDNPHIGDDPGIFITKIIPGGAAAEDSRLRVNDCILRVNDADVSEVSHSKAVEALKVAGSIVRLYVRRRRPMLETVIEIKLIKGPKGLGFSIAGGVGNQHIPGDNSIFVTKIIDGGAAQKDQRLQVGDRLLMVNNYTLEEVSHEEAVAILKNTSDVVYLKVGKPTSVYLSDPYGPPDITHCEFVTSFSPLYPPCSLPPMPISPGRYSPLQKHLLGEEDINRDPRRMVLHKGSTGLGFNIVGGEDGEGIFVSFILAGGPADLSGELRRGDQILSVNGIDLRGATHEQAAAALKGAGQTVTIIAQYRPEEYGRFEAKIHDLREQMMNHSMSSGSGSLRTNQKRSLYVRALFDYEKAKDSGLPSQGLSFRYGDILHVINASDDEWWQARRVTPDGDSEEMGVIPSKRRVERKERARLKTVKFNAKPGTIDSKGSFNDKRKNNFIFTRKFPFYKNKELGEQDGSDSELTFLFYSNYFSNCFMSPGSQEDMILSYEPVTRQEINYARPIIILGPMKDRINDDLISEFPDKFGSCVPHTTRSRRDYEVDGRDYHFVMSREQMEQDIQEHKFIEAGQYNDNLYGTSVQSVKYVAERGKHCILDVSGNAIKRLQVAQLYPIAIFIKPRSIDSLMEMNKRLTEEQARKTFDRAMKLEQEFGEFFTALVQGDTLEDIYNHCKMVIEEHSGPYIWIPSKEKL</sequence>
<dbReference type="Pfam" id="PF00018">
    <property type="entry name" value="SH3_1"/>
    <property type="match status" value="1"/>
</dbReference>
<dbReference type="PROSITE" id="PS50106">
    <property type="entry name" value="PDZ"/>
    <property type="match status" value="3"/>
</dbReference>
<reference evidence="12" key="1">
    <citation type="submission" date="2025-08" db="UniProtKB">
        <authorList>
            <consortium name="Ensembl"/>
        </authorList>
    </citation>
    <scope>IDENTIFICATION</scope>
</reference>
<comment type="similarity">
    <text evidence="2">Belongs to the MAGUK family.</text>
</comment>
<dbReference type="SMART" id="SM00228">
    <property type="entry name" value="PDZ"/>
    <property type="match status" value="3"/>
</dbReference>
<dbReference type="InterPro" id="IPR019590">
    <property type="entry name" value="DLG1_PEST_dom"/>
</dbReference>
<dbReference type="GO" id="GO:0098839">
    <property type="term" value="C:postsynaptic density membrane"/>
    <property type="evidence" value="ECO:0007669"/>
    <property type="project" value="TreeGrafter"/>
</dbReference>
<dbReference type="Pfam" id="PF10608">
    <property type="entry name" value="MAGUK_N_PEST"/>
    <property type="match status" value="1"/>
</dbReference>
<evidence type="ECO:0000256" key="3">
    <source>
        <dbReference type="ARBA" id="ARBA00022443"/>
    </source>
</evidence>
<proteinExistence type="inferred from homology"/>
<dbReference type="Gene3D" id="3.40.50.300">
    <property type="entry name" value="P-loop containing nucleotide triphosphate hydrolases"/>
    <property type="match status" value="1"/>
</dbReference>
<dbReference type="Proteomes" id="UP000694402">
    <property type="component" value="Unassembled WGS sequence"/>
</dbReference>
<dbReference type="PROSITE" id="PS00856">
    <property type="entry name" value="GUANYLATE_KINASE_1"/>
    <property type="match status" value="1"/>
</dbReference>
<evidence type="ECO:0000259" key="8">
    <source>
        <dbReference type="PROSITE" id="PS50002"/>
    </source>
</evidence>
<dbReference type="FunFam" id="3.30.63.10:FF:000001">
    <property type="entry name" value="Disks large homolog 1 isoform 2"/>
    <property type="match status" value="1"/>
</dbReference>
<dbReference type="SUPFAM" id="SSF101288">
    <property type="entry name" value="L27 domain"/>
    <property type="match status" value="1"/>
</dbReference>
<dbReference type="Pfam" id="PF09058">
    <property type="entry name" value="L27_1"/>
    <property type="match status" value="1"/>
</dbReference>
<dbReference type="GO" id="GO:0045197">
    <property type="term" value="P:establishment or maintenance of epithelial cell apical/basal polarity"/>
    <property type="evidence" value="ECO:0007669"/>
    <property type="project" value="TreeGrafter"/>
</dbReference>
<dbReference type="InterPro" id="IPR019583">
    <property type="entry name" value="DLG1-4_PDZ_assoc"/>
</dbReference>
<evidence type="ECO:0000259" key="10">
    <source>
        <dbReference type="PROSITE" id="PS50106"/>
    </source>
</evidence>
<evidence type="ECO:0000259" key="11">
    <source>
        <dbReference type="PROSITE" id="PS51022"/>
    </source>
</evidence>
<dbReference type="PANTHER" id="PTHR23119:SF6">
    <property type="entry name" value="DISKS LARGE HOMOLOG 2"/>
    <property type="match status" value="1"/>
</dbReference>
<dbReference type="InterPro" id="IPR050614">
    <property type="entry name" value="Synaptic_Scaffolding_LAP-MAGUK"/>
</dbReference>
<dbReference type="CDD" id="cd06723">
    <property type="entry name" value="PDZ1_Dlg1-2-4-like"/>
    <property type="match status" value="1"/>
</dbReference>
<dbReference type="GO" id="GO:0031594">
    <property type="term" value="C:neuromuscular junction"/>
    <property type="evidence" value="ECO:0007669"/>
    <property type="project" value="InterPro"/>
</dbReference>
<keyword evidence="5" id="KW-0677">Repeat</keyword>
<dbReference type="GO" id="GO:0098609">
    <property type="term" value="P:cell-cell adhesion"/>
    <property type="evidence" value="ECO:0007669"/>
    <property type="project" value="TreeGrafter"/>
</dbReference>
<evidence type="ECO:0000313" key="12">
    <source>
        <dbReference type="Ensembl" id="ENSOTSP00005096445.2"/>
    </source>
</evidence>
<dbReference type="Pfam" id="PF00625">
    <property type="entry name" value="Guanylate_kin"/>
    <property type="match status" value="1"/>
</dbReference>
<name>A0A8C8JUA1_ONCTS</name>
<dbReference type="PANTHER" id="PTHR23119">
    <property type="entry name" value="DISCS LARGE"/>
    <property type="match status" value="1"/>
</dbReference>
<dbReference type="GeneTree" id="ENSGT00940000155156"/>
<dbReference type="Gene3D" id="2.30.30.40">
    <property type="entry name" value="SH3 Domains"/>
    <property type="match status" value="2"/>
</dbReference>
<dbReference type="InterPro" id="IPR036028">
    <property type="entry name" value="SH3-like_dom_sf"/>
</dbReference>
<dbReference type="InterPro" id="IPR016313">
    <property type="entry name" value="DLG1-like"/>
</dbReference>
<dbReference type="InterPro" id="IPR008145">
    <property type="entry name" value="GK/Ca_channel_bsu"/>
</dbReference>
<dbReference type="Gene3D" id="3.30.63.10">
    <property type="entry name" value="Guanylate Kinase phosphate binding domain"/>
    <property type="match status" value="1"/>
</dbReference>
<dbReference type="SMART" id="SM01277">
    <property type="entry name" value="MAGUK_N_PEST"/>
    <property type="match status" value="1"/>
</dbReference>
<dbReference type="GO" id="GO:0035255">
    <property type="term" value="F:ionotropic glutamate receptor binding"/>
    <property type="evidence" value="ECO:0007669"/>
    <property type="project" value="TreeGrafter"/>
</dbReference>
<dbReference type="CDD" id="cd12032">
    <property type="entry name" value="SH3_DLG2"/>
    <property type="match status" value="1"/>
</dbReference>
<feature type="domain" description="L27" evidence="11">
    <location>
        <begin position="4"/>
        <end position="64"/>
    </location>
</feature>
<dbReference type="InterPro" id="IPR020590">
    <property type="entry name" value="Guanylate_kinase_CS"/>
</dbReference>
<dbReference type="CDD" id="cd06724">
    <property type="entry name" value="PDZ2_Dlg1-2-4-like"/>
    <property type="match status" value="1"/>
</dbReference>
<dbReference type="SUPFAM" id="SSF52540">
    <property type="entry name" value="P-loop containing nucleoside triphosphate hydrolases"/>
    <property type="match status" value="1"/>
</dbReference>
<dbReference type="FunFam" id="2.30.42.10:FF:000091">
    <property type="entry name" value="disks large homolog 1 isoform X8"/>
    <property type="match status" value="1"/>
</dbReference>
<dbReference type="InterPro" id="IPR008144">
    <property type="entry name" value="Guanylate_kin-like_dom"/>
</dbReference>
<dbReference type="FunFam" id="2.30.30.40:FF:000027">
    <property type="entry name" value="Disks large homolog 3 isoform 1"/>
    <property type="match status" value="1"/>
</dbReference>
<dbReference type="InterPro" id="IPR035759">
    <property type="entry name" value="DLG2_SH3"/>
</dbReference>
<feature type="domain" description="PDZ" evidence="10">
    <location>
        <begin position="291"/>
        <end position="378"/>
    </location>
</feature>
<evidence type="ECO:0000313" key="13">
    <source>
        <dbReference type="Proteomes" id="UP000694402"/>
    </source>
</evidence>
<comment type="subcellular location">
    <subcellularLocation>
        <location evidence="1">Cell membrane</location>
        <topology evidence="1">Peripheral membrane protein</topology>
    </subcellularLocation>
</comment>
<evidence type="ECO:0000256" key="2">
    <source>
        <dbReference type="ARBA" id="ARBA00007014"/>
    </source>
</evidence>
<keyword evidence="6" id="KW-0472">Membrane</keyword>
<reference evidence="12" key="2">
    <citation type="submission" date="2025-09" db="UniProtKB">
        <authorList>
            <consortium name="Ensembl"/>
        </authorList>
    </citation>
    <scope>IDENTIFICATION</scope>
</reference>
<dbReference type="GO" id="GO:0016323">
    <property type="term" value="C:basolateral plasma membrane"/>
    <property type="evidence" value="ECO:0007669"/>
    <property type="project" value="TreeGrafter"/>
</dbReference>
<organism evidence="12 13">
    <name type="scientific">Oncorhynchus tshawytscha</name>
    <name type="common">Chinook salmon</name>
    <name type="synonym">Salmo tshawytscha</name>
    <dbReference type="NCBI Taxonomy" id="74940"/>
    <lineage>
        <taxon>Eukaryota</taxon>
        <taxon>Metazoa</taxon>
        <taxon>Chordata</taxon>
        <taxon>Craniata</taxon>
        <taxon>Vertebrata</taxon>
        <taxon>Euteleostomi</taxon>
        <taxon>Actinopterygii</taxon>
        <taxon>Neopterygii</taxon>
        <taxon>Teleostei</taxon>
        <taxon>Protacanthopterygii</taxon>
        <taxon>Salmoniformes</taxon>
        <taxon>Salmonidae</taxon>
        <taxon>Salmoninae</taxon>
        <taxon>Oncorhynchus</taxon>
    </lineage>
</organism>
<gene>
    <name evidence="12" type="primary">DLG2</name>
</gene>
<dbReference type="InterPro" id="IPR001452">
    <property type="entry name" value="SH3_domain"/>
</dbReference>
<dbReference type="FunFam" id="3.40.50.300:FF:001402">
    <property type="entry name" value="Discs, large homolog 3 (Drosophila)"/>
    <property type="match status" value="1"/>
</dbReference>
<dbReference type="AlphaFoldDB" id="A0A8C8JUA1"/>
<keyword evidence="4" id="KW-1003">Cell membrane</keyword>
<dbReference type="CDD" id="cd00071">
    <property type="entry name" value="GMPK"/>
    <property type="match status" value="1"/>
</dbReference>
<feature type="domain" description="PDZ" evidence="10">
    <location>
        <begin position="438"/>
        <end position="519"/>
    </location>
</feature>
<dbReference type="InterPro" id="IPR036034">
    <property type="entry name" value="PDZ_sf"/>
</dbReference>
<dbReference type="InterPro" id="IPR001478">
    <property type="entry name" value="PDZ"/>
</dbReference>
<feature type="domain" description="Guanylate kinase-like" evidence="9">
    <location>
        <begin position="714"/>
        <end position="889"/>
    </location>
</feature>
<dbReference type="GO" id="GO:0043005">
    <property type="term" value="C:neuron projection"/>
    <property type="evidence" value="ECO:0007669"/>
    <property type="project" value="InterPro"/>
</dbReference>
<dbReference type="GO" id="GO:0043113">
    <property type="term" value="P:receptor clustering"/>
    <property type="evidence" value="ECO:0007669"/>
    <property type="project" value="TreeGrafter"/>
</dbReference>
<dbReference type="SUPFAM" id="SSF50156">
    <property type="entry name" value="PDZ domain-like"/>
    <property type="match status" value="3"/>
</dbReference>
<dbReference type="PROSITE" id="PS50002">
    <property type="entry name" value="SH3"/>
    <property type="match status" value="1"/>
</dbReference>
<dbReference type="InterPro" id="IPR015143">
    <property type="entry name" value="L27_1"/>
</dbReference>
<dbReference type="PROSITE" id="PS51022">
    <property type="entry name" value="L27"/>
    <property type="match status" value="1"/>
</dbReference>
<dbReference type="Gene3D" id="1.10.287.470">
    <property type="entry name" value="Helix hairpin bin"/>
    <property type="match status" value="1"/>
</dbReference>
<dbReference type="Gene3D" id="2.30.42.10">
    <property type="match status" value="3"/>
</dbReference>
<dbReference type="Ensembl" id="ENSOTST00005104448.2">
    <property type="protein sequence ID" value="ENSOTSP00005096445.2"/>
    <property type="gene ID" value="ENSOTSG00005008275.2"/>
</dbReference>
<dbReference type="GO" id="GO:0099072">
    <property type="term" value="P:regulation of postsynaptic membrane neurotransmitter receptor levels"/>
    <property type="evidence" value="ECO:0007669"/>
    <property type="project" value="TreeGrafter"/>
</dbReference>
<keyword evidence="13" id="KW-1185">Reference proteome</keyword>
<evidence type="ECO:0000256" key="1">
    <source>
        <dbReference type="ARBA" id="ARBA00004202"/>
    </source>
</evidence>
<dbReference type="PROSITE" id="PS50052">
    <property type="entry name" value="GUANYLATE_KINASE_2"/>
    <property type="match status" value="1"/>
</dbReference>
<dbReference type="SMART" id="SM00072">
    <property type="entry name" value="GuKc"/>
    <property type="match status" value="1"/>
</dbReference>
<dbReference type="SMART" id="SM00569">
    <property type="entry name" value="L27"/>
    <property type="match status" value="1"/>
</dbReference>
<feature type="domain" description="SH3" evidence="8">
    <location>
        <begin position="553"/>
        <end position="623"/>
    </location>
</feature>
<keyword evidence="3 7" id="KW-0728">SH3 domain</keyword>
<dbReference type="Pfam" id="PF10600">
    <property type="entry name" value="PDZ_assoc"/>
    <property type="match status" value="1"/>
</dbReference>
<evidence type="ECO:0000256" key="7">
    <source>
        <dbReference type="PROSITE-ProRule" id="PRU00192"/>
    </source>
</evidence>
<dbReference type="PIRSF" id="PIRSF001741">
    <property type="entry name" value="MAGUK_DLGH"/>
    <property type="match status" value="1"/>
</dbReference>
<protein>
    <submittedName>
        <fullName evidence="12">Uncharacterized protein</fullName>
    </submittedName>
</protein>
<accession>A0A8C8JUA1</accession>
<evidence type="ECO:0000256" key="4">
    <source>
        <dbReference type="ARBA" id="ARBA00022475"/>
    </source>
</evidence>
<dbReference type="InterPro" id="IPR027417">
    <property type="entry name" value="P-loop_NTPase"/>
</dbReference>
<dbReference type="InterPro" id="IPR004172">
    <property type="entry name" value="L27_dom"/>
</dbReference>
<dbReference type="GO" id="GO:0097120">
    <property type="term" value="P:receptor localization to synapse"/>
    <property type="evidence" value="ECO:0007669"/>
    <property type="project" value="TreeGrafter"/>
</dbReference>
<dbReference type="CDD" id="cd06795">
    <property type="entry name" value="PDZ3_Dlg1-2-4-like"/>
    <property type="match status" value="1"/>
</dbReference>
<dbReference type="InterPro" id="IPR036892">
    <property type="entry name" value="L27_dom_sf"/>
</dbReference>